<dbReference type="SUPFAM" id="SSF74650">
    <property type="entry name" value="Galactose mutarotase-like"/>
    <property type="match status" value="1"/>
</dbReference>
<dbReference type="InterPro" id="IPR006102">
    <property type="entry name" value="Ig-like_GH2"/>
</dbReference>
<dbReference type="EC" id="3.2.1.23" evidence="3 8"/>
<proteinExistence type="inferred from homology"/>
<dbReference type="EMBL" id="CP000812">
    <property type="protein sequence ID" value="ABV33854.1"/>
    <property type="molecule type" value="Genomic_DNA"/>
</dbReference>
<dbReference type="AlphaFoldDB" id="A8F6S0"/>
<protein>
    <recommendedName>
        <fullName evidence="4 8">Beta-galactosidase</fullName>
        <ecNumber evidence="3 8">3.2.1.23</ecNumber>
    </recommendedName>
    <alternativeName>
        <fullName evidence="7 8">Lactase</fullName>
    </alternativeName>
</protein>
<dbReference type="SMART" id="SM01038">
    <property type="entry name" value="Bgal_small_N"/>
    <property type="match status" value="1"/>
</dbReference>
<dbReference type="InterPro" id="IPR006104">
    <property type="entry name" value="Glyco_hydro_2_N"/>
</dbReference>
<evidence type="ECO:0000313" key="10">
    <source>
        <dbReference type="EMBL" id="ABV33854.1"/>
    </source>
</evidence>
<dbReference type="PANTHER" id="PTHR46323">
    <property type="entry name" value="BETA-GALACTOSIDASE"/>
    <property type="match status" value="1"/>
</dbReference>
<dbReference type="InterPro" id="IPR014718">
    <property type="entry name" value="GH-type_carb-bd"/>
</dbReference>
<dbReference type="GO" id="GO:0009341">
    <property type="term" value="C:beta-galactosidase complex"/>
    <property type="evidence" value="ECO:0007669"/>
    <property type="project" value="InterPro"/>
</dbReference>
<dbReference type="Gene3D" id="3.20.20.80">
    <property type="entry name" value="Glycosidases"/>
    <property type="match status" value="1"/>
</dbReference>
<evidence type="ECO:0000256" key="5">
    <source>
        <dbReference type="ARBA" id="ARBA00022801"/>
    </source>
</evidence>
<dbReference type="PRINTS" id="PR00132">
    <property type="entry name" value="GLHYDRLASE2"/>
</dbReference>
<dbReference type="InterPro" id="IPR006103">
    <property type="entry name" value="Glyco_hydro_2_cat"/>
</dbReference>
<evidence type="ECO:0000256" key="4">
    <source>
        <dbReference type="ARBA" id="ARBA00013303"/>
    </source>
</evidence>
<accession>A8F6S0</accession>
<dbReference type="Pfam" id="PF16353">
    <property type="entry name" value="LacZ_4"/>
    <property type="match status" value="1"/>
</dbReference>
<feature type="domain" description="Beta galactosidase small chain/" evidence="9">
    <location>
        <begin position="731"/>
        <end position="998"/>
    </location>
</feature>
<dbReference type="InterPro" id="IPR011013">
    <property type="entry name" value="Gal_mutarotase_sf_dom"/>
</dbReference>
<dbReference type="Pfam" id="PF02837">
    <property type="entry name" value="Glyco_hydro_2_N"/>
    <property type="match status" value="1"/>
</dbReference>
<dbReference type="PANTHER" id="PTHR46323:SF2">
    <property type="entry name" value="BETA-GALACTOSIDASE"/>
    <property type="match status" value="1"/>
</dbReference>
<dbReference type="InterPro" id="IPR008979">
    <property type="entry name" value="Galactose-bd-like_sf"/>
</dbReference>
<dbReference type="RefSeq" id="WP_012003330.1">
    <property type="nucleotide sequence ID" value="NC_009828.1"/>
</dbReference>
<evidence type="ECO:0000259" key="9">
    <source>
        <dbReference type="SMART" id="SM01038"/>
    </source>
</evidence>
<dbReference type="Gene3D" id="2.70.98.10">
    <property type="match status" value="1"/>
</dbReference>
<reference evidence="10 11" key="1">
    <citation type="submission" date="2007-08" db="EMBL/GenBank/DDBJ databases">
        <title>Complete sequence of Thermotoga lettingae TMO.</title>
        <authorList>
            <consortium name="US DOE Joint Genome Institute"/>
            <person name="Copeland A."/>
            <person name="Lucas S."/>
            <person name="Lapidus A."/>
            <person name="Barry K."/>
            <person name="Glavina del Rio T."/>
            <person name="Dalin E."/>
            <person name="Tice H."/>
            <person name="Pitluck S."/>
            <person name="Foster B."/>
            <person name="Bruce D."/>
            <person name="Schmutz J."/>
            <person name="Larimer F."/>
            <person name="Land M."/>
            <person name="Hauser L."/>
            <person name="Kyrpides N."/>
            <person name="Mikhailova N."/>
            <person name="Nelson K."/>
            <person name="Gogarten J.P."/>
            <person name="Noll K."/>
            <person name="Richardson P."/>
        </authorList>
    </citation>
    <scope>NUCLEOTIDE SEQUENCE [LARGE SCALE GENOMIC DNA]</scope>
    <source>
        <strain evidence="11">ATCC BAA-301 / DSM 14385 / NBRC 107922 / TMO</strain>
    </source>
</reference>
<dbReference type="SUPFAM" id="SSF51445">
    <property type="entry name" value="(Trans)glycosidases"/>
    <property type="match status" value="1"/>
</dbReference>
<keyword evidence="5 8" id="KW-0378">Hydrolase</keyword>
<dbReference type="PROSITE" id="PS00719">
    <property type="entry name" value="GLYCOSYL_HYDROL_F2_1"/>
    <property type="match status" value="1"/>
</dbReference>
<dbReference type="GO" id="GO:0030246">
    <property type="term" value="F:carbohydrate binding"/>
    <property type="evidence" value="ECO:0007669"/>
    <property type="project" value="InterPro"/>
</dbReference>
<dbReference type="Gene3D" id="2.60.40.10">
    <property type="entry name" value="Immunoglobulins"/>
    <property type="match status" value="2"/>
</dbReference>
<keyword evidence="11" id="KW-1185">Reference proteome</keyword>
<sequence length="1010" mass="117863">MLSSIDWENHRILHKNREKPRCTFLYRLNPCNGKWEYWPFLISLNGKWKFKWCRNFKVVPDGFYKIDYDDNTWFEIEVPSNWEIHGYGIPIYTDVKYPFSPNPPFIDKERNPAGLYRRHFTIPSSWDGKEIFLHFAGVRSAFYVYVNGICVGYSQDSCSPAEFRITDYVKIGNNTLAIEVYKWCDGSYLEDQDMWWMAGVYRDVFVYATPKLHLRDFFIKTDLDEKYQDAVLKIDMVLINYLRESSEDLCLEINVLDSENGAPVCDSILLDAGTIPPGEEKIVTIEKEIKNPLKWSSETPNLYSAEIKLFKRHNSQILESQKFNIGFRKVEIIDGQMLLNGKPIKIKGVNRHEFDPDKGYAITLDRMIQDVKLMKQYNINAVRTSHYPNDPKWYFLCDYYGLYVIDEANIEAHGMGNLLAEDPNWLEAHLDRITRMVERDKNHPSVIIWSLGNESGDGQNFVALSNWIHQRDKTRPVHYEPAGTQKYVDIVSFMYKSPKDLESFSEEIKDRPVFLCEYAHAMGNSVGNLKEYWDVIKKYKNLLGGCIWDWVDQGIRKKDKSGKEFWAYGGDFGDEPNDGNFCINGLLLPDRTPEPELSEVKKVYQYIEISPADKLGEFLITNNYSFINLNNFDCFFEIQENGLSIQRIRIGKINLEPGCSKKIQIPINEISFNENAEYHVKILFTLAKDTIWAERGYEIAWEQFSLFKKKKTFTPASAKGIELKEESERIFAGNQKMKIIFNKNSGFIESLKYMNRELLLKPLRMNFWRAPTDNDKGNKLPARAAIWRNIWEKAKVSKIKRVESDLGYKLVFEGFFKDIEKTNWELVYTISDEITVELKVNIDRHLPELPRIGIQGTFLGDFKYVSWYGRGPHENYCDRKTGAPVGLYRSTVEGMIHKYVRPQETGQRTDVRWFSISDDYGITVLVEGHPVIEFSVWPFELEDLEKANHVNELTYKNLVVVNIDHKQMGLGGDNSWGALPHPEYILFPGEYKYSFTIKVLRNFFENFQEG</sequence>
<evidence type="ECO:0000313" key="11">
    <source>
        <dbReference type="Proteomes" id="UP000002016"/>
    </source>
</evidence>
<dbReference type="Pfam" id="PF02836">
    <property type="entry name" value="Glyco_hydro_2_C"/>
    <property type="match status" value="1"/>
</dbReference>
<evidence type="ECO:0000256" key="8">
    <source>
        <dbReference type="RuleBase" id="RU361154"/>
    </source>
</evidence>
<dbReference type="FunFam" id="3.20.20.80:FF:000018">
    <property type="entry name" value="Beta-galactosidase"/>
    <property type="match status" value="1"/>
</dbReference>
<dbReference type="InterPro" id="IPR023232">
    <property type="entry name" value="Glyco_hydro_2_AS"/>
</dbReference>
<dbReference type="Pfam" id="PF02929">
    <property type="entry name" value="Bgal_small_N"/>
    <property type="match status" value="1"/>
</dbReference>
<dbReference type="Proteomes" id="UP000002016">
    <property type="component" value="Chromosome"/>
</dbReference>
<evidence type="ECO:0000256" key="3">
    <source>
        <dbReference type="ARBA" id="ARBA00012756"/>
    </source>
</evidence>
<dbReference type="SUPFAM" id="SSF49303">
    <property type="entry name" value="beta-Galactosidase/glucuronidase domain"/>
    <property type="match status" value="2"/>
</dbReference>
<dbReference type="PROSITE" id="PS00608">
    <property type="entry name" value="GLYCOSYL_HYDROL_F2_2"/>
    <property type="match status" value="1"/>
</dbReference>
<dbReference type="CAZy" id="GH2">
    <property type="family name" value="Glycoside Hydrolase Family 2"/>
</dbReference>
<evidence type="ECO:0000256" key="6">
    <source>
        <dbReference type="ARBA" id="ARBA00023295"/>
    </source>
</evidence>
<dbReference type="InterPro" id="IPR017853">
    <property type="entry name" value="GH"/>
</dbReference>
<gene>
    <name evidence="10" type="ordered locus">Tlet_1296</name>
</gene>
<dbReference type="HOGENOM" id="CLU_002346_0_2_0"/>
<evidence type="ECO:0000256" key="2">
    <source>
        <dbReference type="ARBA" id="ARBA00007401"/>
    </source>
</evidence>
<dbReference type="InterPro" id="IPR006101">
    <property type="entry name" value="Glyco_hydro_2"/>
</dbReference>
<organism evidence="10 11">
    <name type="scientific">Pseudothermotoga lettingae (strain ATCC BAA-301 / DSM 14385 / NBRC 107922 / TMO)</name>
    <name type="common">Thermotoga lettingae</name>
    <dbReference type="NCBI Taxonomy" id="416591"/>
    <lineage>
        <taxon>Bacteria</taxon>
        <taxon>Thermotogati</taxon>
        <taxon>Thermotogota</taxon>
        <taxon>Thermotogae</taxon>
        <taxon>Thermotogales</taxon>
        <taxon>Thermotogaceae</taxon>
        <taxon>Pseudothermotoga</taxon>
    </lineage>
</organism>
<dbReference type="KEGG" id="tle:Tlet_1296"/>
<reference evidence="10 11" key="2">
    <citation type="journal article" date="2009" name="Proc. Natl. Acad. Sci. U.S.A.">
        <title>On the chimeric nature, thermophilic origin, and phylogenetic placement of the Thermotogales.</title>
        <authorList>
            <person name="Zhaxybayeva O."/>
            <person name="Swithers K.S."/>
            <person name="Lapierre P."/>
            <person name="Fournier G.P."/>
            <person name="Bickhart D.M."/>
            <person name="DeBoy R.T."/>
            <person name="Nelson K.E."/>
            <person name="Nesbo C.L."/>
            <person name="Doolittle W.F."/>
            <person name="Gogarten J.P."/>
            <person name="Noll K.M."/>
        </authorList>
    </citation>
    <scope>NUCLEOTIDE SEQUENCE [LARGE SCALE GENOMIC DNA]</scope>
    <source>
        <strain evidence="11">ATCC BAA-301 / DSM 14385 / NBRC 107922 / TMO</strain>
    </source>
</reference>
<dbReference type="GO" id="GO:0004565">
    <property type="term" value="F:beta-galactosidase activity"/>
    <property type="evidence" value="ECO:0007669"/>
    <property type="project" value="UniProtKB-EC"/>
</dbReference>
<dbReference type="OrthoDB" id="9762066at2"/>
<dbReference type="InterPro" id="IPR032312">
    <property type="entry name" value="LacZ_4"/>
</dbReference>
<dbReference type="Pfam" id="PF00703">
    <property type="entry name" value="Glyco_hydro_2"/>
    <property type="match status" value="1"/>
</dbReference>
<keyword evidence="6 8" id="KW-0326">Glycosidase</keyword>
<dbReference type="InterPro" id="IPR050347">
    <property type="entry name" value="Bact_Beta-galactosidase"/>
</dbReference>
<dbReference type="eggNOG" id="COG3250">
    <property type="taxonomic scope" value="Bacteria"/>
</dbReference>
<dbReference type="InterPro" id="IPR013783">
    <property type="entry name" value="Ig-like_fold"/>
</dbReference>
<dbReference type="STRING" id="416591.Tlet_1296"/>
<dbReference type="Gene3D" id="2.60.120.260">
    <property type="entry name" value="Galactose-binding domain-like"/>
    <property type="match status" value="1"/>
</dbReference>
<name>A8F6S0_PSELT</name>
<dbReference type="InterPro" id="IPR036156">
    <property type="entry name" value="Beta-gal/glucu_dom_sf"/>
</dbReference>
<comment type="catalytic activity">
    <reaction evidence="1 8">
        <text>Hydrolysis of terminal non-reducing beta-D-galactose residues in beta-D-galactosides.</text>
        <dbReference type="EC" id="3.2.1.23"/>
    </reaction>
</comment>
<dbReference type="InterPro" id="IPR023230">
    <property type="entry name" value="Glyco_hydro_2_CS"/>
</dbReference>
<evidence type="ECO:0000256" key="7">
    <source>
        <dbReference type="ARBA" id="ARBA00032230"/>
    </source>
</evidence>
<dbReference type="InterPro" id="IPR004199">
    <property type="entry name" value="B-gal_small/dom_5"/>
</dbReference>
<comment type="similarity">
    <text evidence="2 8">Belongs to the glycosyl hydrolase 2 family.</text>
</comment>
<evidence type="ECO:0000256" key="1">
    <source>
        <dbReference type="ARBA" id="ARBA00001412"/>
    </source>
</evidence>
<dbReference type="SUPFAM" id="SSF49785">
    <property type="entry name" value="Galactose-binding domain-like"/>
    <property type="match status" value="1"/>
</dbReference>
<dbReference type="GO" id="GO:0005990">
    <property type="term" value="P:lactose catabolic process"/>
    <property type="evidence" value="ECO:0007669"/>
    <property type="project" value="TreeGrafter"/>
</dbReference>